<keyword evidence="2" id="KW-1185">Reference proteome</keyword>
<protein>
    <submittedName>
        <fullName evidence="1">Uncharacterized protein</fullName>
    </submittedName>
</protein>
<dbReference type="Proteomes" id="UP000076858">
    <property type="component" value="Unassembled WGS sequence"/>
</dbReference>
<dbReference type="EMBL" id="LRGB01001019">
    <property type="protein sequence ID" value="KZS13840.1"/>
    <property type="molecule type" value="Genomic_DNA"/>
</dbReference>
<gene>
    <name evidence="1" type="ORF">APZ42_020945</name>
</gene>
<proteinExistence type="predicted"/>
<sequence>MKITTSLETRFVRIFNTNMRCSFRWFPMKMRMSLSIVALSKSTAAVKQLQGTFADA</sequence>
<organism evidence="1 2">
    <name type="scientific">Daphnia magna</name>
    <dbReference type="NCBI Taxonomy" id="35525"/>
    <lineage>
        <taxon>Eukaryota</taxon>
        <taxon>Metazoa</taxon>
        <taxon>Ecdysozoa</taxon>
        <taxon>Arthropoda</taxon>
        <taxon>Crustacea</taxon>
        <taxon>Branchiopoda</taxon>
        <taxon>Diplostraca</taxon>
        <taxon>Cladocera</taxon>
        <taxon>Anomopoda</taxon>
        <taxon>Daphniidae</taxon>
        <taxon>Daphnia</taxon>
    </lineage>
</organism>
<reference evidence="1 2" key="1">
    <citation type="submission" date="2016-03" db="EMBL/GenBank/DDBJ databases">
        <title>EvidentialGene: Evidence-directed Construction of Genes on Genomes.</title>
        <authorList>
            <person name="Gilbert D.G."/>
            <person name="Choi J.-H."/>
            <person name="Mockaitis K."/>
            <person name="Colbourne J."/>
            <person name="Pfrender M."/>
        </authorList>
    </citation>
    <scope>NUCLEOTIDE SEQUENCE [LARGE SCALE GENOMIC DNA]</scope>
    <source>
        <strain evidence="1 2">Xinb3</strain>
        <tissue evidence="1">Complete organism</tissue>
    </source>
</reference>
<evidence type="ECO:0000313" key="1">
    <source>
        <dbReference type="EMBL" id="KZS13840.1"/>
    </source>
</evidence>
<comment type="caution">
    <text evidence="1">The sequence shown here is derived from an EMBL/GenBank/DDBJ whole genome shotgun (WGS) entry which is preliminary data.</text>
</comment>
<dbReference type="AlphaFoldDB" id="A0A164X3N2"/>
<accession>A0A164X3N2</accession>
<name>A0A164X3N2_9CRUS</name>
<evidence type="ECO:0000313" key="2">
    <source>
        <dbReference type="Proteomes" id="UP000076858"/>
    </source>
</evidence>